<keyword evidence="1" id="KW-0812">Transmembrane</keyword>
<evidence type="ECO:0000256" key="1">
    <source>
        <dbReference type="SAM" id="Phobius"/>
    </source>
</evidence>
<organism evidence="2 3">
    <name type="scientific">Duncaniella freteri</name>
    <dbReference type="NCBI Taxonomy" id="2530391"/>
    <lineage>
        <taxon>Bacteria</taxon>
        <taxon>Pseudomonadati</taxon>
        <taxon>Bacteroidota</taxon>
        <taxon>Bacteroidia</taxon>
        <taxon>Bacteroidales</taxon>
        <taxon>Muribaculaceae</taxon>
        <taxon>Duncaniella</taxon>
    </lineage>
</organism>
<proteinExistence type="predicted"/>
<evidence type="ECO:0000313" key="3">
    <source>
        <dbReference type="Proteomes" id="UP000297635"/>
    </source>
</evidence>
<keyword evidence="1" id="KW-1133">Transmembrane helix</keyword>
<gene>
    <name evidence="2" type="ORF">EZ315_05805</name>
</gene>
<feature type="transmembrane region" description="Helical" evidence="1">
    <location>
        <begin position="12"/>
        <end position="31"/>
    </location>
</feature>
<dbReference type="RefSeq" id="WP_135471247.1">
    <property type="nucleotide sequence ID" value="NZ_CASGTF010000029.1"/>
</dbReference>
<sequence>MPMIQSPYRRGADDGFFFGAYLTVMFFASIFSEWMPLLQLLSGAMAVCVPLTIYRFMLRYHRSLGQMGSFPMLWMQGVVIFFCGMLLAGTALVVFMKWLSPDFVVEQMRAVAALRGTMPGSQVDMAADMAQKMLDANFVPSPIEIVTEMMMLAIVTGSLLSMALSGIFALRRRREFGSRGCNI</sequence>
<dbReference type="EMBL" id="SJSA01000001">
    <property type="protein sequence ID" value="TGG40234.1"/>
    <property type="molecule type" value="Genomic_DNA"/>
</dbReference>
<dbReference type="Proteomes" id="UP000297635">
    <property type="component" value="Unassembled WGS sequence"/>
</dbReference>
<reference evidence="2 3" key="1">
    <citation type="submission" date="2019-02" db="EMBL/GenBank/DDBJ databases">
        <title>Isolation and identification of novel species under the genus Muribaculum.</title>
        <authorList>
            <person name="Miyake S."/>
            <person name="Ding Y."/>
            <person name="Low A."/>
            <person name="Soh M."/>
            <person name="Seedorf H."/>
        </authorList>
    </citation>
    <scope>NUCLEOTIDE SEQUENCE [LARGE SCALE GENOMIC DNA]</scope>
    <source>
        <strain evidence="2 3">TLL-A3</strain>
    </source>
</reference>
<feature type="transmembrane region" description="Helical" evidence="1">
    <location>
        <begin position="149"/>
        <end position="170"/>
    </location>
</feature>
<feature type="transmembrane region" description="Helical" evidence="1">
    <location>
        <begin position="78"/>
        <end position="99"/>
    </location>
</feature>
<feature type="transmembrane region" description="Helical" evidence="1">
    <location>
        <begin position="37"/>
        <end position="57"/>
    </location>
</feature>
<accession>A0A4Z0V799</accession>
<keyword evidence="3" id="KW-1185">Reference proteome</keyword>
<dbReference type="AlphaFoldDB" id="A0A4Z0V799"/>
<dbReference type="InterPro" id="IPR025250">
    <property type="entry name" value="DUF4199"/>
</dbReference>
<name>A0A4Z0V799_9BACT</name>
<dbReference type="Pfam" id="PF13858">
    <property type="entry name" value="DUF4199"/>
    <property type="match status" value="1"/>
</dbReference>
<dbReference type="GeneID" id="82149303"/>
<comment type="caution">
    <text evidence="2">The sequence shown here is derived from an EMBL/GenBank/DDBJ whole genome shotgun (WGS) entry which is preliminary data.</text>
</comment>
<keyword evidence="1" id="KW-0472">Membrane</keyword>
<protein>
    <submittedName>
        <fullName evidence="2">DUF4199 domain-containing protein</fullName>
    </submittedName>
</protein>
<evidence type="ECO:0000313" key="2">
    <source>
        <dbReference type="EMBL" id="TGG40234.1"/>
    </source>
</evidence>